<evidence type="ECO:0000313" key="6">
    <source>
        <dbReference type="Proteomes" id="UP001501671"/>
    </source>
</evidence>
<dbReference type="PROSITE" id="PS50949">
    <property type="entry name" value="HTH_GNTR"/>
    <property type="match status" value="1"/>
</dbReference>
<evidence type="ECO:0000313" key="5">
    <source>
        <dbReference type="EMBL" id="GAA4338480.1"/>
    </source>
</evidence>
<keyword evidence="3" id="KW-0804">Transcription</keyword>
<reference evidence="6" key="1">
    <citation type="journal article" date="2019" name="Int. J. Syst. Evol. Microbiol.">
        <title>The Global Catalogue of Microorganisms (GCM) 10K type strain sequencing project: providing services to taxonomists for standard genome sequencing and annotation.</title>
        <authorList>
            <consortium name="The Broad Institute Genomics Platform"/>
            <consortium name="The Broad Institute Genome Sequencing Center for Infectious Disease"/>
            <person name="Wu L."/>
            <person name="Ma J."/>
        </authorList>
    </citation>
    <scope>NUCLEOTIDE SEQUENCE [LARGE SCALE GENOMIC DNA]</scope>
    <source>
        <strain evidence="6">JCM 17666</strain>
    </source>
</reference>
<name>A0ABP8HF08_9BURK</name>
<gene>
    <name evidence="5" type="ORF">GCM10023144_35600</name>
</gene>
<dbReference type="SMART" id="SM00345">
    <property type="entry name" value="HTH_GNTR"/>
    <property type="match status" value="1"/>
</dbReference>
<accession>A0ABP8HF08</accession>
<dbReference type="InterPro" id="IPR008920">
    <property type="entry name" value="TF_FadR/GntR_C"/>
</dbReference>
<dbReference type="PANTHER" id="PTHR43537:SF24">
    <property type="entry name" value="GLUCONATE OPERON TRANSCRIPTIONAL REPRESSOR"/>
    <property type="match status" value="1"/>
</dbReference>
<dbReference type="EMBL" id="BAABFO010000019">
    <property type="protein sequence ID" value="GAA4338480.1"/>
    <property type="molecule type" value="Genomic_DNA"/>
</dbReference>
<organism evidence="5 6">
    <name type="scientific">Pigmentiphaga soli</name>
    <dbReference type="NCBI Taxonomy" id="1007095"/>
    <lineage>
        <taxon>Bacteria</taxon>
        <taxon>Pseudomonadati</taxon>
        <taxon>Pseudomonadota</taxon>
        <taxon>Betaproteobacteria</taxon>
        <taxon>Burkholderiales</taxon>
        <taxon>Alcaligenaceae</taxon>
        <taxon>Pigmentiphaga</taxon>
    </lineage>
</organism>
<dbReference type="RefSeq" id="WP_345251226.1">
    <property type="nucleotide sequence ID" value="NZ_BAABFO010000019.1"/>
</dbReference>
<dbReference type="SMART" id="SM00895">
    <property type="entry name" value="FCD"/>
    <property type="match status" value="1"/>
</dbReference>
<protein>
    <submittedName>
        <fullName evidence="5">GntR family transcriptional regulator</fullName>
    </submittedName>
</protein>
<dbReference type="SUPFAM" id="SSF46785">
    <property type="entry name" value="Winged helix' DNA-binding domain"/>
    <property type="match status" value="1"/>
</dbReference>
<dbReference type="PANTHER" id="PTHR43537">
    <property type="entry name" value="TRANSCRIPTIONAL REGULATOR, GNTR FAMILY"/>
    <property type="match status" value="1"/>
</dbReference>
<evidence type="ECO:0000256" key="3">
    <source>
        <dbReference type="ARBA" id="ARBA00023163"/>
    </source>
</evidence>
<dbReference type="InterPro" id="IPR011711">
    <property type="entry name" value="GntR_C"/>
</dbReference>
<dbReference type="Pfam" id="PF00392">
    <property type="entry name" value="GntR"/>
    <property type="match status" value="1"/>
</dbReference>
<dbReference type="InterPro" id="IPR036388">
    <property type="entry name" value="WH-like_DNA-bd_sf"/>
</dbReference>
<evidence type="ECO:0000256" key="2">
    <source>
        <dbReference type="ARBA" id="ARBA00023125"/>
    </source>
</evidence>
<comment type="caution">
    <text evidence="5">The sequence shown here is derived from an EMBL/GenBank/DDBJ whole genome shotgun (WGS) entry which is preliminary data.</text>
</comment>
<dbReference type="PRINTS" id="PR00035">
    <property type="entry name" value="HTHGNTR"/>
</dbReference>
<keyword evidence="1" id="KW-0805">Transcription regulation</keyword>
<feature type="domain" description="HTH gntR-type" evidence="4">
    <location>
        <begin position="2"/>
        <end position="69"/>
    </location>
</feature>
<sequence>MSTGADRAYQQIRANIISGVYPAKSHLREKQLAEELNMSRTPIREALRRLAAEGVLDFSPQLGIFVPSWGVERVEQLYDLRSMLESNCAELAATRMTRADILDLQDLAERMEMAVHKQEPDALDRLTELNKAFHERIMTCSGNDRLKELTLNAINQLPILHRSFRRYEPAQWQRSLRHHRDLIDAFIVRDAHWAAAMMRAHILAGKYQLRLANEGDLPHADEAARASADHSAS</sequence>
<dbReference type="InterPro" id="IPR000524">
    <property type="entry name" value="Tscrpt_reg_HTH_GntR"/>
</dbReference>
<dbReference type="InterPro" id="IPR036390">
    <property type="entry name" value="WH_DNA-bd_sf"/>
</dbReference>
<dbReference type="Proteomes" id="UP001501671">
    <property type="component" value="Unassembled WGS sequence"/>
</dbReference>
<dbReference type="Pfam" id="PF07729">
    <property type="entry name" value="FCD"/>
    <property type="match status" value="1"/>
</dbReference>
<keyword evidence="2" id="KW-0238">DNA-binding</keyword>
<proteinExistence type="predicted"/>
<evidence type="ECO:0000256" key="1">
    <source>
        <dbReference type="ARBA" id="ARBA00023015"/>
    </source>
</evidence>
<dbReference type="Gene3D" id="1.10.10.10">
    <property type="entry name" value="Winged helix-like DNA-binding domain superfamily/Winged helix DNA-binding domain"/>
    <property type="match status" value="1"/>
</dbReference>
<keyword evidence="6" id="KW-1185">Reference proteome</keyword>
<evidence type="ECO:0000259" key="4">
    <source>
        <dbReference type="PROSITE" id="PS50949"/>
    </source>
</evidence>
<dbReference type="SUPFAM" id="SSF48008">
    <property type="entry name" value="GntR ligand-binding domain-like"/>
    <property type="match status" value="1"/>
</dbReference>
<dbReference type="CDD" id="cd07377">
    <property type="entry name" value="WHTH_GntR"/>
    <property type="match status" value="1"/>
</dbReference>
<dbReference type="Gene3D" id="1.20.120.530">
    <property type="entry name" value="GntR ligand-binding domain-like"/>
    <property type="match status" value="1"/>
</dbReference>